<dbReference type="GeneID" id="79315581"/>
<keyword evidence="4" id="KW-1185">Reference proteome</keyword>
<feature type="transmembrane region" description="Helical" evidence="2">
    <location>
        <begin position="61"/>
        <end position="79"/>
    </location>
</feature>
<protein>
    <submittedName>
        <fullName evidence="3">NfeD family protein</fullName>
    </submittedName>
</protein>
<keyword evidence="2" id="KW-1133">Transmembrane helix</keyword>
<gene>
    <name evidence="3" type="ORF">ACFQPE_13205</name>
</gene>
<dbReference type="Proteomes" id="UP001596547">
    <property type="component" value="Unassembled WGS sequence"/>
</dbReference>
<keyword evidence="2" id="KW-0472">Membrane</keyword>
<evidence type="ECO:0000313" key="3">
    <source>
        <dbReference type="EMBL" id="MFC7317737.1"/>
    </source>
</evidence>
<feature type="transmembrane region" description="Helical" evidence="2">
    <location>
        <begin position="37"/>
        <end position="55"/>
    </location>
</feature>
<evidence type="ECO:0000313" key="4">
    <source>
        <dbReference type="Proteomes" id="UP001596547"/>
    </source>
</evidence>
<feature type="transmembrane region" description="Helical" evidence="2">
    <location>
        <begin position="12"/>
        <end position="32"/>
    </location>
</feature>
<dbReference type="PANTHER" id="PTHR33507">
    <property type="entry name" value="INNER MEMBRANE PROTEIN YBBJ"/>
    <property type="match status" value="1"/>
</dbReference>
<evidence type="ECO:0000256" key="1">
    <source>
        <dbReference type="SAM" id="MobiDB-lite"/>
    </source>
</evidence>
<dbReference type="Gene3D" id="2.40.50.140">
    <property type="entry name" value="Nucleic acid-binding proteins"/>
    <property type="match status" value="1"/>
</dbReference>
<accession>A0ABD6ABX1</accession>
<dbReference type="AlphaFoldDB" id="A0ABD6ABX1"/>
<feature type="region of interest" description="Disordered" evidence="1">
    <location>
        <begin position="171"/>
        <end position="192"/>
    </location>
</feature>
<dbReference type="PANTHER" id="PTHR33507:SF3">
    <property type="entry name" value="INNER MEMBRANE PROTEIN YBBJ"/>
    <property type="match status" value="1"/>
</dbReference>
<name>A0ABD6ABX1_9EURY</name>
<dbReference type="InterPro" id="IPR052165">
    <property type="entry name" value="Membrane_assoc_protease"/>
</dbReference>
<dbReference type="EMBL" id="JBHTBF010000002">
    <property type="protein sequence ID" value="MFC7317737.1"/>
    <property type="molecule type" value="Genomic_DNA"/>
</dbReference>
<dbReference type="InterPro" id="IPR012340">
    <property type="entry name" value="NA-bd_OB-fold"/>
</dbReference>
<dbReference type="RefSeq" id="WP_276303022.1">
    <property type="nucleotide sequence ID" value="NZ_CP119992.1"/>
</dbReference>
<evidence type="ECO:0000256" key="2">
    <source>
        <dbReference type="SAM" id="Phobius"/>
    </source>
</evidence>
<comment type="caution">
    <text evidence="3">The sequence shown here is derived from an EMBL/GenBank/DDBJ whole genome shotgun (WGS) entry which is preliminary data.</text>
</comment>
<feature type="region of interest" description="Disordered" evidence="1">
    <location>
        <begin position="88"/>
        <end position="110"/>
    </location>
</feature>
<keyword evidence="2" id="KW-0812">Transmembrane</keyword>
<feature type="compositionally biased region" description="Polar residues" evidence="1">
    <location>
        <begin position="90"/>
        <end position="100"/>
    </location>
</feature>
<sequence>MIPLQMPPGLELSIPVLLLLAGAGLIVAEALAPGAHFIVVGIALLAAGLVGLVVGGGALGIFLMMLSVLLAGGLALYAYREFDLYGGKGRSQTSDSSSLRGKTGEVTERVTTSGGQVKLDGGGFNPYYAARSMEGEIPEGTEVMVIDPGGGNVVVVEPLSAIEDAIDRELREGREVRDRDGSRDRDGEPETA</sequence>
<reference evidence="3 4" key="1">
    <citation type="journal article" date="2019" name="Int. J. Syst. Evol. Microbiol.">
        <title>The Global Catalogue of Microorganisms (GCM) 10K type strain sequencing project: providing services to taxonomists for standard genome sequencing and annotation.</title>
        <authorList>
            <consortium name="The Broad Institute Genomics Platform"/>
            <consortium name="The Broad Institute Genome Sequencing Center for Infectious Disease"/>
            <person name="Wu L."/>
            <person name="Ma J."/>
        </authorList>
    </citation>
    <scope>NUCLEOTIDE SEQUENCE [LARGE SCALE GENOMIC DNA]</scope>
    <source>
        <strain evidence="3 4">PSR21</strain>
    </source>
</reference>
<organism evidence="3 4">
    <name type="scientific">Halomarina halobia</name>
    <dbReference type="NCBI Taxonomy" id="3033386"/>
    <lineage>
        <taxon>Archaea</taxon>
        <taxon>Methanobacteriati</taxon>
        <taxon>Methanobacteriota</taxon>
        <taxon>Stenosarchaea group</taxon>
        <taxon>Halobacteria</taxon>
        <taxon>Halobacteriales</taxon>
        <taxon>Natronomonadaceae</taxon>
        <taxon>Halomarina</taxon>
    </lineage>
</organism>
<proteinExistence type="predicted"/>